<keyword evidence="8 15" id="KW-0675">Receptor</keyword>
<comment type="caution">
    <text evidence="15">The sequence shown here is derived from an EMBL/GenBank/DDBJ whole genome shotgun (WGS) entry which is preliminary data.</text>
</comment>
<dbReference type="SUPFAM" id="SSF56935">
    <property type="entry name" value="Porins"/>
    <property type="match status" value="1"/>
</dbReference>
<gene>
    <name evidence="15" type="ORF">IQ24_00490</name>
</gene>
<keyword evidence="6 11" id="KW-0798">TonB box</keyword>
<evidence type="ECO:0000256" key="12">
    <source>
        <dbReference type="SAM" id="MobiDB-lite"/>
    </source>
</evidence>
<dbReference type="Gene3D" id="2.40.170.20">
    <property type="entry name" value="TonB-dependent receptor, beta-barrel domain"/>
    <property type="match status" value="1"/>
</dbReference>
<keyword evidence="5" id="KW-0732">Signal</keyword>
<feature type="region of interest" description="Disordered" evidence="12">
    <location>
        <begin position="362"/>
        <end position="385"/>
    </location>
</feature>
<keyword evidence="7 10" id="KW-0472">Membrane</keyword>
<accession>A0A562P288</accession>
<dbReference type="InterPro" id="IPR037066">
    <property type="entry name" value="Plug_dom_sf"/>
</dbReference>
<feature type="compositionally biased region" description="Basic and acidic residues" evidence="12">
    <location>
        <begin position="362"/>
        <end position="384"/>
    </location>
</feature>
<dbReference type="GO" id="GO:0015344">
    <property type="term" value="F:siderophore uptake transmembrane transporter activity"/>
    <property type="evidence" value="ECO:0007669"/>
    <property type="project" value="TreeGrafter"/>
</dbReference>
<proteinExistence type="inferred from homology"/>
<keyword evidence="3 10" id="KW-1134">Transmembrane beta strand</keyword>
<keyword evidence="9 10" id="KW-0998">Cell outer membrane</keyword>
<dbReference type="AlphaFoldDB" id="A0A562P288"/>
<evidence type="ECO:0000256" key="5">
    <source>
        <dbReference type="ARBA" id="ARBA00022729"/>
    </source>
</evidence>
<evidence type="ECO:0000256" key="2">
    <source>
        <dbReference type="ARBA" id="ARBA00022448"/>
    </source>
</evidence>
<comment type="similarity">
    <text evidence="10 11">Belongs to the TonB-dependent receptor family.</text>
</comment>
<keyword evidence="4 10" id="KW-0812">Transmembrane</keyword>
<dbReference type="InterPro" id="IPR039426">
    <property type="entry name" value="TonB-dep_rcpt-like"/>
</dbReference>
<dbReference type="PANTHER" id="PTHR30069">
    <property type="entry name" value="TONB-DEPENDENT OUTER MEMBRANE RECEPTOR"/>
    <property type="match status" value="1"/>
</dbReference>
<evidence type="ECO:0000256" key="1">
    <source>
        <dbReference type="ARBA" id="ARBA00004571"/>
    </source>
</evidence>
<comment type="subcellular location">
    <subcellularLocation>
        <location evidence="1 10">Cell outer membrane</location>
        <topology evidence="1 10">Multi-pass membrane protein</topology>
    </subcellularLocation>
</comment>
<evidence type="ECO:0000256" key="10">
    <source>
        <dbReference type="PROSITE-ProRule" id="PRU01360"/>
    </source>
</evidence>
<dbReference type="RefSeq" id="WP_242007872.1">
    <property type="nucleotide sequence ID" value="NZ_VLKU01000001.1"/>
</dbReference>
<evidence type="ECO:0000313" key="16">
    <source>
        <dbReference type="Proteomes" id="UP000316225"/>
    </source>
</evidence>
<evidence type="ECO:0000256" key="8">
    <source>
        <dbReference type="ARBA" id="ARBA00023170"/>
    </source>
</evidence>
<feature type="domain" description="TonB-dependent receptor plug" evidence="14">
    <location>
        <begin position="33"/>
        <end position="134"/>
    </location>
</feature>
<evidence type="ECO:0000256" key="11">
    <source>
        <dbReference type="RuleBase" id="RU003357"/>
    </source>
</evidence>
<protein>
    <submittedName>
        <fullName evidence="15">Iron complex outermembrane receptor protein</fullName>
    </submittedName>
</protein>
<dbReference type="PROSITE" id="PS52016">
    <property type="entry name" value="TONB_DEPENDENT_REC_3"/>
    <property type="match status" value="1"/>
</dbReference>
<keyword evidence="16" id="KW-1185">Reference proteome</keyword>
<dbReference type="InterPro" id="IPR036942">
    <property type="entry name" value="Beta-barrel_TonB_sf"/>
</dbReference>
<evidence type="ECO:0000259" key="13">
    <source>
        <dbReference type="Pfam" id="PF00593"/>
    </source>
</evidence>
<organism evidence="15 16">
    <name type="scientific">Paracoccus sulfuroxidans</name>
    <dbReference type="NCBI Taxonomy" id="384678"/>
    <lineage>
        <taxon>Bacteria</taxon>
        <taxon>Pseudomonadati</taxon>
        <taxon>Pseudomonadota</taxon>
        <taxon>Alphaproteobacteria</taxon>
        <taxon>Rhodobacterales</taxon>
        <taxon>Paracoccaceae</taxon>
        <taxon>Paracoccus</taxon>
    </lineage>
</organism>
<dbReference type="Proteomes" id="UP000316225">
    <property type="component" value="Unassembled WGS sequence"/>
</dbReference>
<evidence type="ECO:0000256" key="6">
    <source>
        <dbReference type="ARBA" id="ARBA00023077"/>
    </source>
</evidence>
<dbReference type="GO" id="GO:0009279">
    <property type="term" value="C:cell outer membrane"/>
    <property type="evidence" value="ECO:0007669"/>
    <property type="project" value="UniProtKB-SubCell"/>
</dbReference>
<evidence type="ECO:0000313" key="15">
    <source>
        <dbReference type="EMBL" id="TWI38350.1"/>
    </source>
</evidence>
<dbReference type="GO" id="GO:0044718">
    <property type="term" value="P:siderophore transmembrane transport"/>
    <property type="evidence" value="ECO:0007669"/>
    <property type="project" value="TreeGrafter"/>
</dbReference>
<dbReference type="InterPro" id="IPR000531">
    <property type="entry name" value="Beta-barrel_TonB"/>
</dbReference>
<reference evidence="15 16" key="1">
    <citation type="journal article" date="2015" name="Stand. Genomic Sci.">
        <title>Genomic Encyclopedia of Bacterial and Archaeal Type Strains, Phase III: the genomes of soil and plant-associated and newly described type strains.</title>
        <authorList>
            <person name="Whitman W.B."/>
            <person name="Woyke T."/>
            <person name="Klenk H.P."/>
            <person name="Zhou Y."/>
            <person name="Lilburn T.G."/>
            <person name="Beck B.J."/>
            <person name="De Vos P."/>
            <person name="Vandamme P."/>
            <person name="Eisen J.A."/>
            <person name="Garrity G."/>
            <person name="Hugenholtz P."/>
            <person name="Kyrpides N.C."/>
        </authorList>
    </citation>
    <scope>NUCLEOTIDE SEQUENCE [LARGE SCALE GENOMIC DNA]</scope>
    <source>
        <strain evidence="15 16">CGMCC 1.5364</strain>
    </source>
</reference>
<name>A0A562P288_9RHOB</name>
<keyword evidence="2 10" id="KW-0813">Transport</keyword>
<evidence type="ECO:0000256" key="9">
    <source>
        <dbReference type="ARBA" id="ARBA00023237"/>
    </source>
</evidence>
<dbReference type="Pfam" id="PF07715">
    <property type="entry name" value="Plug"/>
    <property type="match status" value="1"/>
</dbReference>
<evidence type="ECO:0000256" key="3">
    <source>
        <dbReference type="ARBA" id="ARBA00022452"/>
    </source>
</evidence>
<dbReference type="EMBL" id="VLKU01000001">
    <property type="protein sequence ID" value="TWI38350.1"/>
    <property type="molecule type" value="Genomic_DNA"/>
</dbReference>
<evidence type="ECO:0000256" key="4">
    <source>
        <dbReference type="ARBA" id="ARBA00022692"/>
    </source>
</evidence>
<dbReference type="CDD" id="cd01347">
    <property type="entry name" value="ligand_gated_channel"/>
    <property type="match status" value="1"/>
</dbReference>
<sequence>MAQDEAQPTVKDGVFVLGTIVLSGKADADQEVSTTTTVTAEELLRTNRQTLDDAMRTQPGVSVGNTGGSRNERLIYVRGFDRIQVPLSVDGIRVYLPADNRLDFGRFLTPDLAEVQVQKGYVSVLNGPGAMGGAINLVTRKPSKPFEGEARLGLEAGNRGDLTGRSAFLSFGTKQEQFYAQGSYMWRDSDGYYLSKDYRPTPQQGRGLRDYSDSRDTRLNLKLGYTPNATDEYVLSFTRQTGSKNAPYNVEQPVRGITPEPLPEGQSFQRDWSWPTWNLQSLAFYSHTEIGGSGYLKTKLYYNTFDNVLKAYDDHTHSTQTQRRSFNSTYDDSAYGLSLEGGGDLGASNTLRAALHYRRDRHDDIQLSRPDENDERDPTKRSDEETWSLAVENTWRANDRLTVVAGLSYDHSRVIEASRTDEDMGLPTGSSHAVNWQIAGYYAADVGDFHASLSQRTRFPTLFNRYSTRFGTAVPNPDLKSERALTVELGYSGDLGPVALDAAIFHSRVKDMIQSVPVGTELSQSQNVGDGRISGLELAARYEISPTLMLSANYTYMHRTISDPVRDGLRSTDIPRHAANIRLDWQAQENLTISPSIEMSSARWSESAVQPRDPTEVAYSKVPGFGLVNLDMDWQVTERANIVFGMRNILDKNYELVEGYPEAGRSVFLTSRVTF</sequence>
<evidence type="ECO:0000256" key="7">
    <source>
        <dbReference type="ARBA" id="ARBA00023136"/>
    </source>
</evidence>
<dbReference type="Gene3D" id="2.170.130.10">
    <property type="entry name" value="TonB-dependent receptor, plug domain"/>
    <property type="match status" value="1"/>
</dbReference>
<evidence type="ECO:0000259" key="14">
    <source>
        <dbReference type="Pfam" id="PF07715"/>
    </source>
</evidence>
<feature type="domain" description="TonB-dependent receptor-like beta-barrel" evidence="13">
    <location>
        <begin position="213"/>
        <end position="649"/>
    </location>
</feature>
<dbReference type="Pfam" id="PF00593">
    <property type="entry name" value="TonB_dep_Rec_b-barrel"/>
    <property type="match status" value="1"/>
</dbReference>
<dbReference type="PANTHER" id="PTHR30069:SF29">
    <property type="entry name" value="HEMOGLOBIN AND HEMOGLOBIN-HAPTOGLOBIN-BINDING PROTEIN 1-RELATED"/>
    <property type="match status" value="1"/>
</dbReference>
<dbReference type="InterPro" id="IPR012910">
    <property type="entry name" value="Plug_dom"/>
</dbReference>